<evidence type="ECO:0000313" key="2">
    <source>
        <dbReference type="Proteomes" id="UP000237378"/>
    </source>
</evidence>
<sequence length="87" mass="9284">MSKQTLPTQTAVLVGDREQGTVLAALRHYQEFLRSGAPAVPGLLDIASNAGQLTPLSTLEIELLCEKVNFGSTVKELESFVANAKAK</sequence>
<dbReference type="AlphaFoldDB" id="A0A2S3WJY8"/>
<dbReference type="RefSeq" id="WP_004574795.1">
    <property type="nucleotide sequence ID" value="NZ_MING01000087.1"/>
</dbReference>
<gene>
    <name evidence="1" type="ORF">BGP82_27180</name>
</gene>
<dbReference type="Proteomes" id="UP000237378">
    <property type="component" value="Unassembled WGS sequence"/>
</dbReference>
<name>A0A2S3WJY8_PSEPU</name>
<comment type="caution">
    <text evidence="1">The sequence shown here is derived from an EMBL/GenBank/DDBJ whole genome shotgun (WGS) entry which is preliminary data.</text>
</comment>
<reference evidence="1 2" key="2">
    <citation type="submission" date="2018-03" db="EMBL/GenBank/DDBJ databases">
        <title>Draft genome of Pseudomonas putida strain KH-18-2.</title>
        <authorList>
            <person name="Yoshizawa S."/>
            <person name="Khan N.H."/>
            <person name="Nishimura M."/>
            <person name="Chiura H.X."/>
            <person name="Ogura Y."/>
            <person name="Hayashi T."/>
            <person name="Kogure K."/>
        </authorList>
    </citation>
    <scope>NUCLEOTIDE SEQUENCE [LARGE SCALE GENOMIC DNA]</scope>
    <source>
        <strain evidence="1 2">KH-18-2</strain>
    </source>
</reference>
<accession>A0A2S3WJY8</accession>
<protein>
    <submittedName>
        <fullName evidence="1">Uncharacterized protein</fullName>
    </submittedName>
</protein>
<reference evidence="1 2" key="1">
    <citation type="submission" date="2016-08" db="EMBL/GenBank/DDBJ databases">
        <authorList>
            <person name="Seilhamer J.J."/>
        </authorList>
    </citation>
    <scope>NUCLEOTIDE SEQUENCE [LARGE SCALE GENOMIC DNA]</scope>
    <source>
        <strain evidence="1 2">KH-18-2</strain>
    </source>
</reference>
<proteinExistence type="predicted"/>
<organism evidence="1 2">
    <name type="scientific">Pseudomonas putida</name>
    <name type="common">Arthrobacter siderocapsulatus</name>
    <dbReference type="NCBI Taxonomy" id="303"/>
    <lineage>
        <taxon>Bacteria</taxon>
        <taxon>Pseudomonadati</taxon>
        <taxon>Pseudomonadota</taxon>
        <taxon>Gammaproteobacteria</taxon>
        <taxon>Pseudomonadales</taxon>
        <taxon>Pseudomonadaceae</taxon>
        <taxon>Pseudomonas</taxon>
    </lineage>
</organism>
<evidence type="ECO:0000313" key="1">
    <source>
        <dbReference type="EMBL" id="POF99536.1"/>
    </source>
</evidence>
<dbReference type="EMBL" id="MING01000087">
    <property type="protein sequence ID" value="POF99536.1"/>
    <property type="molecule type" value="Genomic_DNA"/>
</dbReference>